<dbReference type="PANTHER" id="PTHR46623">
    <property type="entry name" value="CARBOXYMETHYLENEBUTENOLIDASE-RELATED"/>
    <property type="match status" value="1"/>
</dbReference>
<comment type="caution">
    <text evidence="2">The sequence shown here is derived from an EMBL/GenBank/DDBJ whole genome shotgun (WGS) entry which is preliminary data.</text>
</comment>
<reference evidence="2 3" key="1">
    <citation type="journal article" date="2018" name="New Phytol.">
        <title>Phylogenomics of Endogonaceae and evolution of mycorrhizas within Mucoromycota.</title>
        <authorList>
            <person name="Chang Y."/>
            <person name="Desiro A."/>
            <person name="Na H."/>
            <person name="Sandor L."/>
            <person name="Lipzen A."/>
            <person name="Clum A."/>
            <person name="Barry K."/>
            <person name="Grigoriev I.V."/>
            <person name="Martin F.M."/>
            <person name="Stajich J.E."/>
            <person name="Smith M.E."/>
            <person name="Bonito G."/>
            <person name="Spatafora J.W."/>
        </authorList>
    </citation>
    <scope>NUCLEOTIDE SEQUENCE [LARGE SCALE GENOMIC DNA]</scope>
    <source>
        <strain evidence="2 3">GMNB39</strain>
    </source>
</reference>
<keyword evidence="3" id="KW-1185">Reference proteome</keyword>
<evidence type="ECO:0000259" key="1">
    <source>
        <dbReference type="Pfam" id="PF01738"/>
    </source>
</evidence>
<dbReference type="PANTHER" id="PTHR46623:SF6">
    <property type="entry name" value="ALPHA_BETA-HYDROLASES SUPERFAMILY PROTEIN"/>
    <property type="match status" value="1"/>
</dbReference>
<proteinExistence type="predicted"/>
<evidence type="ECO:0000313" key="3">
    <source>
        <dbReference type="Proteomes" id="UP000268093"/>
    </source>
</evidence>
<dbReference type="InterPro" id="IPR002925">
    <property type="entry name" value="Dienelactn_hydro"/>
</dbReference>
<protein>
    <submittedName>
        <fullName evidence="2">Dienelactone hydrolase family-domain-containing protein</fullName>
    </submittedName>
</protein>
<organism evidence="2 3">
    <name type="scientific">Jimgerdemannia flammicorona</name>
    <dbReference type="NCBI Taxonomy" id="994334"/>
    <lineage>
        <taxon>Eukaryota</taxon>
        <taxon>Fungi</taxon>
        <taxon>Fungi incertae sedis</taxon>
        <taxon>Mucoromycota</taxon>
        <taxon>Mucoromycotina</taxon>
        <taxon>Endogonomycetes</taxon>
        <taxon>Endogonales</taxon>
        <taxon>Endogonaceae</taxon>
        <taxon>Jimgerdemannia</taxon>
    </lineage>
</organism>
<sequence length="153" mass="17227">MIGTALPNYVIPRYDWASACKTHQFLSQTVKQTMSIVAFEKFHGYLVGEEGATRGLVVIQEWWGLNEDIKSIATRYSKEGFLVLAPDLYYGKIAHNADEAHHFMDGLDWHDAQAMVSAGARLLKSKGAKAVGVTGFCMVSESFWPLELGWRRW</sequence>
<dbReference type="InterPro" id="IPR029058">
    <property type="entry name" value="AB_hydrolase_fold"/>
</dbReference>
<accession>A0A433DJH4</accession>
<dbReference type="EMBL" id="RBNI01001013">
    <property type="protein sequence ID" value="RUP51018.1"/>
    <property type="molecule type" value="Genomic_DNA"/>
</dbReference>
<dbReference type="AlphaFoldDB" id="A0A433DJH4"/>
<dbReference type="Pfam" id="PF01738">
    <property type="entry name" value="DLH"/>
    <property type="match status" value="1"/>
</dbReference>
<dbReference type="SUPFAM" id="SSF53474">
    <property type="entry name" value="alpha/beta-Hydrolases"/>
    <property type="match status" value="1"/>
</dbReference>
<dbReference type="GO" id="GO:0016787">
    <property type="term" value="F:hydrolase activity"/>
    <property type="evidence" value="ECO:0007669"/>
    <property type="project" value="UniProtKB-KW"/>
</dbReference>
<dbReference type="Gene3D" id="3.40.50.1820">
    <property type="entry name" value="alpha/beta hydrolase"/>
    <property type="match status" value="1"/>
</dbReference>
<name>A0A433DJH4_9FUNG</name>
<feature type="domain" description="Dienelactone hydrolase" evidence="1">
    <location>
        <begin position="42"/>
        <end position="138"/>
    </location>
</feature>
<dbReference type="OrthoDB" id="17560at2759"/>
<gene>
    <name evidence="2" type="ORF">BC936DRAFT_136603</name>
</gene>
<evidence type="ECO:0000313" key="2">
    <source>
        <dbReference type="EMBL" id="RUP51018.1"/>
    </source>
</evidence>
<keyword evidence="2" id="KW-0378">Hydrolase</keyword>
<dbReference type="Proteomes" id="UP000268093">
    <property type="component" value="Unassembled WGS sequence"/>
</dbReference>
<dbReference type="InterPro" id="IPR051049">
    <property type="entry name" value="Dienelactone_hydrolase-like"/>
</dbReference>